<evidence type="ECO:0000313" key="5">
    <source>
        <dbReference type="EMBL" id="GAA4959143.1"/>
    </source>
</evidence>
<dbReference type="Gene3D" id="1.10.10.10">
    <property type="entry name" value="Winged helix-like DNA-binding domain superfamily/Winged helix DNA-binding domain"/>
    <property type="match status" value="1"/>
</dbReference>
<dbReference type="GO" id="GO:0045892">
    <property type="term" value="P:negative regulation of DNA-templated transcription"/>
    <property type="evidence" value="ECO:0007669"/>
    <property type="project" value="TreeGrafter"/>
</dbReference>
<accession>A0AAV3U9N0</accession>
<comment type="caution">
    <text evidence="5">The sequence shown here is derived from an EMBL/GenBank/DDBJ whole genome shotgun (WGS) entry which is preliminary data.</text>
</comment>
<dbReference type="EMBL" id="BAABLX010000077">
    <property type="protein sequence ID" value="GAA4959143.1"/>
    <property type="molecule type" value="Genomic_DNA"/>
</dbReference>
<dbReference type="Pfam" id="PF01614">
    <property type="entry name" value="IclR_C"/>
    <property type="match status" value="1"/>
</dbReference>
<gene>
    <name evidence="5" type="ORF">GCM10025791_45090</name>
</gene>
<keyword evidence="3" id="KW-0804">Transcription</keyword>
<name>A0AAV3U9N0_9ALTE</name>
<evidence type="ECO:0000259" key="4">
    <source>
        <dbReference type="PROSITE" id="PS51078"/>
    </source>
</evidence>
<protein>
    <submittedName>
        <fullName evidence="5">IclR family transcriptional regulator</fullName>
    </submittedName>
</protein>
<proteinExistence type="predicted"/>
<dbReference type="GO" id="GO:0003700">
    <property type="term" value="F:DNA-binding transcription factor activity"/>
    <property type="evidence" value="ECO:0007669"/>
    <property type="project" value="TreeGrafter"/>
</dbReference>
<evidence type="ECO:0000256" key="3">
    <source>
        <dbReference type="ARBA" id="ARBA00023163"/>
    </source>
</evidence>
<dbReference type="InterPro" id="IPR036388">
    <property type="entry name" value="WH-like_DNA-bd_sf"/>
</dbReference>
<feature type="domain" description="IclR-ED" evidence="4">
    <location>
        <begin position="54"/>
        <end position="234"/>
    </location>
</feature>
<dbReference type="PANTHER" id="PTHR30136">
    <property type="entry name" value="HELIX-TURN-HELIX TRANSCRIPTIONAL REGULATOR, ICLR FAMILY"/>
    <property type="match status" value="1"/>
</dbReference>
<sequence length="234" mass="25224">MDLFARVKEPLSVKQIVAQLGWPRSSVFNLVSTLVDLGYLYQPVPRGGYYPTTAWLDLAREVCESQPLPPSVHRLVQSLAEETGETVLLAAPEGTQVVFVDVVQSANVIRYSASAGDRVPLQATSAGRAILSLYSPAERSSTLKRVDFKPFADSEFDSAEKVELAVLAGQQKGWFTNNGSFVPGLAGVAVPFAFGARRNAIVLGAPLARVEPQLDDLGALLAARVQAFLQEHSE</sequence>
<dbReference type="GO" id="GO:0003677">
    <property type="term" value="F:DNA binding"/>
    <property type="evidence" value="ECO:0007669"/>
    <property type="project" value="UniProtKB-KW"/>
</dbReference>
<dbReference type="AlphaFoldDB" id="A0AAV3U9N0"/>
<dbReference type="Pfam" id="PF09339">
    <property type="entry name" value="HTH_IclR"/>
    <property type="match status" value="1"/>
</dbReference>
<dbReference type="SUPFAM" id="SSF46785">
    <property type="entry name" value="Winged helix' DNA-binding domain"/>
    <property type="match status" value="1"/>
</dbReference>
<evidence type="ECO:0000313" key="6">
    <source>
        <dbReference type="Proteomes" id="UP001409585"/>
    </source>
</evidence>
<reference evidence="6" key="1">
    <citation type="journal article" date="2019" name="Int. J. Syst. Evol. Microbiol.">
        <title>The Global Catalogue of Microorganisms (GCM) 10K type strain sequencing project: providing services to taxonomists for standard genome sequencing and annotation.</title>
        <authorList>
            <consortium name="The Broad Institute Genomics Platform"/>
            <consortium name="The Broad Institute Genome Sequencing Center for Infectious Disease"/>
            <person name="Wu L."/>
            <person name="Ma J."/>
        </authorList>
    </citation>
    <scope>NUCLEOTIDE SEQUENCE [LARGE SCALE GENOMIC DNA]</scope>
    <source>
        <strain evidence="6">JCM 19134</strain>
    </source>
</reference>
<evidence type="ECO:0000256" key="2">
    <source>
        <dbReference type="ARBA" id="ARBA00023125"/>
    </source>
</evidence>
<dbReference type="Proteomes" id="UP001409585">
    <property type="component" value="Unassembled WGS sequence"/>
</dbReference>
<dbReference type="PANTHER" id="PTHR30136:SF35">
    <property type="entry name" value="HTH-TYPE TRANSCRIPTIONAL REGULATOR RV1719"/>
    <property type="match status" value="1"/>
</dbReference>
<dbReference type="SUPFAM" id="SSF55781">
    <property type="entry name" value="GAF domain-like"/>
    <property type="match status" value="1"/>
</dbReference>
<dbReference type="InterPro" id="IPR014757">
    <property type="entry name" value="Tscrpt_reg_IclR_C"/>
</dbReference>
<dbReference type="PROSITE" id="PS51078">
    <property type="entry name" value="ICLR_ED"/>
    <property type="match status" value="1"/>
</dbReference>
<dbReference type="InterPro" id="IPR036390">
    <property type="entry name" value="WH_DNA-bd_sf"/>
</dbReference>
<dbReference type="InterPro" id="IPR029016">
    <property type="entry name" value="GAF-like_dom_sf"/>
</dbReference>
<keyword evidence="1" id="KW-0805">Transcription regulation</keyword>
<evidence type="ECO:0000256" key="1">
    <source>
        <dbReference type="ARBA" id="ARBA00023015"/>
    </source>
</evidence>
<dbReference type="InterPro" id="IPR050707">
    <property type="entry name" value="HTH_MetabolicPath_Reg"/>
</dbReference>
<dbReference type="Gene3D" id="3.30.450.40">
    <property type="match status" value="1"/>
</dbReference>
<keyword evidence="2" id="KW-0238">DNA-binding</keyword>
<dbReference type="InterPro" id="IPR005471">
    <property type="entry name" value="Tscrpt_reg_IclR_N"/>
</dbReference>
<keyword evidence="6" id="KW-1185">Reference proteome</keyword>
<organism evidence="5 6">
    <name type="scientific">Halioxenophilus aromaticivorans</name>
    <dbReference type="NCBI Taxonomy" id="1306992"/>
    <lineage>
        <taxon>Bacteria</taxon>
        <taxon>Pseudomonadati</taxon>
        <taxon>Pseudomonadota</taxon>
        <taxon>Gammaproteobacteria</taxon>
        <taxon>Alteromonadales</taxon>
        <taxon>Alteromonadaceae</taxon>
        <taxon>Halioxenophilus</taxon>
    </lineage>
</organism>